<dbReference type="InterPro" id="IPR029058">
    <property type="entry name" value="AB_hydrolase_fold"/>
</dbReference>
<feature type="domain" description="Dienelactone hydrolase" evidence="2">
    <location>
        <begin position="118"/>
        <end position="230"/>
    </location>
</feature>
<dbReference type="GO" id="GO:0016787">
    <property type="term" value="F:hydrolase activity"/>
    <property type="evidence" value="ECO:0007669"/>
    <property type="project" value="UniProtKB-KW"/>
</dbReference>
<gene>
    <name evidence="3" type="ORF">O9H85_00175</name>
</gene>
<dbReference type="PANTHER" id="PTHR22946">
    <property type="entry name" value="DIENELACTONE HYDROLASE DOMAIN-CONTAINING PROTEIN-RELATED"/>
    <property type="match status" value="1"/>
</dbReference>
<keyword evidence="4" id="KW-1185">Reference proteome</keyword>
<dbReference type="Proteomes" id="UP001527882">
    <property type="component" value="Unassembled WGS sequence"/>
</dbReference>
<reference evidence="3 4" key="1">
    <citation type="submission" date="2022-12" db="EMBL/GenBank/DDBJ databases">
        <title>Draft genome sequence of Paenibacillus sp. dW9.</title>
        <authorList>
            <person name="Choi E.-W."/>
            <person name="Kim D.-U."/>
        </authorList>
    </citation>
    <scope>NUCLEOTIDE SEQUENCE [LARGE SCALE GENOMIC DNA]</scope>
    <source>
        <strain evidence="4">dW9</strain>
    </source>
</reference>
<dbReference type="InterPro" id="IPR050261">
    <property type="entry name" value="FrsA_esterase"/>
</dbReference>
<dbReference type="Gene3D" id="3.40.50.1820">
    <property type="entry name" value="alpha/beta hydrolase"/>
    <property type="match status" value="1"/>
</dbReference>
<accession>A0ABT4Q2F1</accession>
<dbReference type="SUPFAM" id="SSF53474">
    <property type="entry name" value="alpha/beta-Hydrolases"/>
    <property type="match status" value="1"/>
</dbReference>
<dbReference type="PANTHER" id="PTHR22946:SF9">
    <property type="entry name" value="POLYKETIDE TRANSFERASE AF380"/>
    <property type="match status" value="1"/>
</dbReference>
<name>A0ABT4Q2F1_9BACL</name>
<evidence type="ECO:0000256" key="1">
    <source>
        <dbReference type="ARBA" id="ARBA00022801"/>
    </source>
</evidence>
<keyword evidence="1 3" id="KW-0378">Hydrolase</keyword>
<dbReference type="EMBL" id="JAQAGZ010000001">
    <property type="protein sequence ID" value="MCZ8510880.1"/>
    <property type="molecule type" value="Genomic_DNA"/>
</dbReference>
<protein>
    <submittedName>
        <fullName evidence="3">Dienelactone hydrolase family protein</fullName>
    </submittedName>
</protein>
<dbReference type="InterPro" id="IPR002925">
    <property type="entry name" value="Dienelactn_hydro"/>
</dbReference>
<evidence type="ECO:0000259" key="2">
    <source>
        <dbReference type="Pfam" id="PF01738"/>
    </source>
</evidence>
<evidence type="ECO:0000313" key="4">
    <source>
        <dbReference type="Proteomes" id="UP001527882"/>
    </source>
</evidence>
<comment type="caution">
    <text evidence="3">The sequence shown here is derived from an EMBL/GenBank/DDBJ whole genome shotgun (WGS) entry which is preliminary data.</text>
</comment>
<organism evidence="3 4">
    <name type="scientific">Paenibacillus gyeongsangnamensis</name>
    <dbReference type="NCBI Taxonomy" id="3388067"/>
    <lineage>
        <taxon>Bacteria</taxon>
        <taxon>Bacillati</taxon>
        <taxon>Bacillota</taxon>
        <taxon>Bacilli</taxon>
        <taxon>Bacillales</taxon>
        <taxon>Paenibacillaceae</taxon>
        <taxon>Paenibacillus</taxon>
    </lineage>
</organism>
<evidence type="ECO:0000313" key="3">
    <source>
        <dbReference type="EMBL" id="MCZ8510880.1"/>
    </source>
</evidence>
<sequence>MGYKFSKFNEAVLLPEIILEHEASVFLEIERWTVIRREILTKLCLTLGNFPPSVPASFEVLGEDLIEGRIVQKKICYASNDGDKVPAYLLYAQDAVQGSATIPSVLALHQTVTQGKDEVVGISGNSDLMYGLELARRGYAVLAPDVLSAGERIFGGKKPYQTAPFEDRYPEWSMIGKMIYDHQQGLDTLSLFDFVDMNRIGVIGHSLGGTNAFFLAAFDNRIKAVVSSCGFGSFAGDPTPERWGLRREWFTYIPKLNEFLSKGEAPFEFNEVAAAIAPRAYFNWSTQNDKFFPHWEAIGKSMLTIKRVYDGLEVPQKFSSLIGEGEHSFPAPIRKMAYQWLDRQLNDNHD</sequence>
<dbReference type="Pfam" id="PF01738">
    <property type="entry name" value="DLH"/>
    <property type="match status" value="1"/>
</dbReference>
<dbReference type="RefSeq" id="WP_269879256.1">
    <property type="nucleotide sequence ID" value="NZ_JAQAGZ010000001.1"/>
</dbReference>
<proteinExistence type="predicted"/>